<feature type="region of interest" description="Disordered" evidence="1">
    <location>
        <begin position="101"/>
        <end position="125"/>
    </location>
</feature>
<reference evidence="3" key="1">
    <citation type="submission" date="2025-08" db="UniProtKB">
        <authorList>
            <consortium name="RefSeq"/>
        </authorList>
    </citation>
    <scope>IDENTIFICATION</scope>
    <source>
        <tissue evidence="3">Muscle</tissue>
    </source>
</reference>
<dbReference type="GeneID" id="106472218"/>
<keyword evidence="2" id="KW-1185">Reference proteome</keyword>
<dbReference type="InterPro" id="IPR039231">
    <property type="entry name" value="TPGS2"/>
</dbReference>
<protein>
    <submittedName>
        <fullName evidence="3">Tubulin polyglutamylase complex subunit 2-like isoform X1</fullName>
    </submittedName>
</protein>
<evidence type="ECO:0000313" key="2">
    <source>
        <dbReference type="Proteomes" id="UP000694941"/>
    </source>
</evidence>
<accession>A0ABM1BTD8</accession>
<evidence type="ECO:0000313" key="3">
    <source>
        <dbReference type="RefSeq" id="XP_013788301.1"/>
    </source>
</evidence>
<organism evidence="2 3">
    <name type="scientific">Limulus polyphemus</name>
    <name type="common">Atlantic horseshoe crab</name>
    <dbReference type="NCBI Taxonomy" id="6850"/>
    <lineage>
        <taxon>Eukaryota</taxon>
        <taxon>Metazoa</taxon>
        <taxon>Ecdysozoa</taxon>
        <taxon>Arthropoda</taxon>
        <taxon>Chelicerata</taxon>
        <taxon>Merostomata</taxon>
        <taxon>Xiphosura</taxon>
        <taxon>Limulidae</taxon>
        <taxon>Limulus</taxon>
    </lineage>
</organism>
<name>A0ABM1BTD8_LIMPO</name>
<evidence type="ECO:0000256" key="1">
    <source>
        <dbReference type="SAM" id="MobiDB-lite"/>
    </source>
</evidence>
<dbReference type="Proteomes" id="UP000694941">
    <property type="component" value="Unplaced"/>
</dbReference>
<proteinExistence type="predicted"/>
<dbReference type="RefSeq" id="XP_013788301.1">
    <property type="nucleotide sequence ID" value="XM_013932847.2"/>
</dbReference>
<dbReference type="PANTHER" id="PTHR31854:SF2">
    <property type="entry name" value="TUBULIN POLYGLUTAMYLASE COMPLEX SUBUNIT 2"/>
    <property type="match status" value="1"/>
</dbReference>
<dbReference type="PANTHER" id="PTHR31854">
    <property type="entry name" value="TUBULIN POLYGLUTAMYLASE COMPLEX SUBUNIT 2"/>
    <property type="match status" value="1"/>
</dbReference>
<gene>
    <name evidence="3" type="primary">LOC106472218</name>
</gene>
<sequence length="262" mass="29506">MNSEIDSLTLGFVKYLEKLPCICNVTVVEKEPVDKVTITSWEQRNACILPIDVKAFYLATDGMQIRWSMKLKEEAVPVGMIEINSMGKLRRVTPKMASMHSGLPTLTDIESDSESSTSSERNLLGEQATKPKYSNKCKVFLLDSCQGNGKVCLVYPVKEDTIEPISTTVPTVWFLDRALEWHYLASTMTSYLRLSLVHLGLPQWQYTLTPWGLPTRAKQLMSIFVPERLTIDILGRFESSSHSSCAINGKYRPSGGTRYKKV</sequence>